<keyword evidence="9" id="KW-0443">Lipid metabolism</keyword>
<evidence type="ECO:0000313" key="14">
    <source>
        <dbReference type="EMBL" id="SDX91122.1"/>
    </source>
</evidence>
<evidence type="ECO:0000256" key="9">
    <source>
        <dbReference type="ARBA" id="ARBA00023098"/>
    </source>
</evidence>
<proteinExistence type="inferred from homology"/>
<evidence type="ECO:0000256" key="8">
    <source>
        <dbReference type="ARBA" id="ARBA00023004"/>
    </source>
</evidence>
<dbReference type="GO" id="GO:0016020">
    <property type="term" value="C:membrane"/>
    <property type="evidence" value="ECO:0007669"/>
    <property type="project" value="UniProtKB-SubCell"/>
</dbReference>
<keyword evidence="3" id="KW-0444">Lipid biosynthesis</keyword>
<dbReference type="AlphaFoldDB" id="A0A1H3FJ89"/>
<keyword evidence="10 12" id="KW-0472">Membrane</keyword>
<dbReference type="InterPro" id="IPR005804">
    <property type="entry name" value="FA_desaturase_dom"/>
</dbReference>
<evidence type="ECO:0000256" key="5">
    <source>
        <dbReference type="ARBA" id="ARBA00022832"/>
    </source>
</evidence>
<evidence type="ECO:0000256" key="1">
    <source>
        <dbReference type="ARBA" id="ARBA00004141"/>
    </source>
</evidence>
<dbReference type="CDD" id="cd03505">
    <property type="entry name" value="Delta9-FADS-like"/>
    <property type="match status" value="1"/>
</dbReference>
<keyword evidence="4 12" id="KW-0812">Transmembrane</keyword>
<keyword evidence="8" id="KW-0408">Iron</keyword>
<evidence type="ECO:0000256" key="10">
    <source>
        <dbReference type="ARBA" id="ARBA00023136"/>
    </source>
</evidence>
<feature type="transmembrane region" description="Helical" evidence="12">
    <location>
        <begin position="131"/>
        <end position="154"/>
    </location>
</feature>
<accession>A0A1H3FJ89</accession>
<dbReference type="GO" id="GO:0006633">
    <property type="term" value="P:fatty acid biosynthetic process"/>
    <property type="evidence" value="ECO:0007669"/>
    <property type="project" value="UniProtKB-KW"/>
</dbReference>
<evidence type="ECO:0000256" key="3">
    <source>
        <dbReference type="ARBA" id="ARBA00022516"/>
    </source>
</evidence>
<protein>
    <submittedName>
        <fullName evidence="14">Stearoyl-CoA desaturase (Delta-9 desaturase)</fullName>
    </submittedName>
</protein>
<keyword evidence="7" id="KW-0560">Oxidoreductase</keyword>
<dbReference type="PANTHER" id="PTHR11351:SF31">
    <property type="entry name" value="DESATURASE 1, ISOFORM A-RELATED"/>
    <property type="match status" value="1"/>
</dbReference>
<gene>
    <name evidence="14" type="ORF">SAMN04488069_104104</name>
</gene>
<evidence type="ECO:0000256" key="11">
    <source>
        <dbReference type="ARBA" id="ARBA00023160"/>
    </source>
</evidence>
<evidence type="ECO:0000256" key="12">
    <source>
        <dbReference type="SAM" id="Phobius"/>
    </source>
</evidence>
<keyword evidence="5" id="KW-0276">Fatty acid metabolism</keyword>
<comment type="subcellular location">
    <subcellularLocation>
        <location evidence="1">Membrane</location>
        <topology evidence="1">Multi-pass membrane protein</topology>
    </subcellularLocation>
</comment>
<dbReference type="STRING" id="651662.SAMN04488069_104104"/>
<dbReference type="EMBL" id="FNOV01000004">
    <property type="protein sequence ID" value="SDX91122.1"/>
    <property type="molecule type" value="Genomic_DNA"/>
</dbReference>
<reference evidence="15" key="1">
    <citation type="submission" date="2016-10" db="EMBL/GenBank/DDBJ databases">
        <authorList>
            <person name="Varghese N."/>
            <person name="Submissions S."/>
        </authorList>
    </citation>
    <scope>NUCLEOTIDE SEQUENCE [LARGE SCALE GENOMIC DNA]</scope>
    <source>
        <strain evidence="15">CGMCC 1.8975</strain>
    </source>
</reference>
<feature type="transmembrane region" description="Helical" evidence="12">
    <location>
        <begin position="6"/>
        <end position="24"/>
    </location>
</feature>
<evidence type="ECO:0000256" key="7">
    <source>
        <dbReference type="ARBA" id="ARBA00023002"/>
    </source>
</evidence>
<feature type="transmembrane region" description="Helical" evidence="12">
    <location>
        <begin position="36"/>
        <end position="55"/>
    </location>
</feature>
<keyword evidence="15" id="KW-1185">Reference proteome</keyword>
<evidence type="ECO:0000256" key="2">
    <source>
        <dbReference type="ARBA" id="ARBA00008749"/>
    </source>
</evidence>
<evidence type="ECO:0000256" key="6">
    <source>
        <dbReference type="ARBA" id="ARBA00022989"/>
    </source>
</evidence>
<feature type="domain" description="Fatty acid desaturase" evidence="13">
    <location>
        <begin position="5"/>
        <end position="225"/>
    </location>
</feature>
<evidence type="ECO:0000256" key="4">
    <source>
        <dbReference type="ARBA" id="ARBA00022692"/>
    </source>
</evidence>
<dbReference type="InterPro" id="IPR015876">
    <property type="entry name" value="Acyl-CoA_DS"/>
</dbReference>
<dbReference type="OrthoDB" id="9768289at2"/>
<evidence type="ECO:0000313" key="15">
    <source>
        <dbReference type="Proteomes" id="UP000199249"/>
    </source>
</evidence>
<comment type="similarity">
    <text evidence="2">Belongs to the fatty acid desaturase type 2 family.</text>
</comment>
<keyword evidence="11" id="KW-0275">Fatty acid biosynthesis</keyword>
<dbReference type="Proteomes" id="UP000199249">
    <property type="component" value="Unassembled WGS sequence"/>
</dbReference>
<keyword evidence="6 12" id="KW-1133">Transmembrane helix</keyword>
<evidence type="ECO:0000259" key="13">
    <source>
        <dbReference type="Pfam" id="PF00487"/>
    </source>
</evidence>
<dbReference type="PANTHER" id="PTHR11351">
    <property type="entry name" value="ACYL-COA DESATURASE"/>
    <property type="match status" value="1"/>
</dbReference>
<dbReference type="RefSeq" id="WP_092738804.1">
    <property type="nucleotide sequence ID" value="NZ_FNOV01000004.1"/>
</dbReference>
<sequence length="251" mass="30090">MAILIFFVAHYYLSLFTQTFYLHRYAAHKMFTMNKFWEKFFFLFTYICQGSSFLSPRAYALLHRMHHAYSDTELDPHSPLYSSNAFTMMWKTKNIYNAVLNRDYAAAERFEGDYPEWSLIENLGDKWYSRVAWGTFYVLFYVNFATAWWQFLLLPLHFLMGPIHGAIVNWGGHKYGYQNFDNHDHSKNTLPFDFLAFGELFQNNHHKLPMRVNFAVRKWELDPTYAFIWALDKVKVVKIKRKWQEDVQMAA</sequence>
<dbReference type="GO" id="GO:0016717">
    <property type="term" value="F:oxidoreductase activity, acting on paired donors, with oxidation of a pair of donors resulting in the reduction of molecular oxygen to two molecules of water"/>
    <property type="evidence" value="ECO:0007669"/>
    <property type="project" value="InterPro"/>
</dbReference>
<dbReference type="Pfam" id="PF00487">
    <property type="entry name" value="FA_desaturase"/>
    <property type="match status" value="1"/>
</dbReference>
<name>A0A1H3FJ89_9BACT</name>
<organism evidence="14 15">
    <name type="scientific">Hymenobacter psychrophilus</name>
    <dbReference type="NCBI Taxonomy" id="651662"/>
    <lineage>
        <taxon>Bacteria</taxon>
        <taxon>Pseudomonadati</taxon>
        <taxon>Bacteroidota</taxon>
        <taxon>Cytophagia</taxon>
        <taxon>Cytophagales</taxon>
        <taxon>Hymenobacteraceae</taxon>
        <taxon>Hymenobacter</taxon>
    </lineage>
</organism>